<dbReference type="InterPro" id="IPR050464">
    <property type="entry name" value="Zeta_carotene_desat/Oxidored"/>
</dbReference>
<evidence type="ECO:0000259" key="1">
    <source>
        <dbReference type="Pfam" id="PF01593"/>
    </source>
</evidence>
<dbReference type="GO" id="GO:0004729">
    <property type="term" value="F:oxygen-dependent protoporphyrinogen oxidase activity"/>
    <property type="evidence" value="ECO:0007669"/>
    <property type="project" value="UniProtKB-EC"/>
</dbReference>
<dbReference type="Gene3D" id="1.10.3110.10">
    <property type="entry name" value="protoporphyrinogen ix oxidase, domain 3"/>
    <property type="match status" value="1"/>
</dbReference>
<feature type="domain" description="Amine oxidase" evidence="1">
    <location>
        <begin position="11"/>
        <end position="453"/>
    </location>
</feature>
<dbReference type="eggNOG" id="COG1232">
    <property type="taxonomic scope" value="Bacteria"/>
</dbReference>
<dbReference type="InterPro" id="IPR036188">
    <property type="entry name" value="FAD/NAD-bd_sf"/>
</dbReference>
<dbReference type="Gene3D" id="3.90.660.20">
    <property type="entry name" value="Protoporphyrinogen oxidase, mitochondrial, domain 2"/>
    <property type="match status" value="1"/>
</dbReference>
<protein>
    <submittedName>
        <fullName evidence="2">Protoporphyrinogen oxidase</fullName>
        <ecNumber evidence="2">1.3.3.4</ecNumber>
    </submittedName>
</protein>
<dbReference type="STRING" id="471856.Jden_2486"/>
<evidence type="ECO:0000313" key="2">
    <source>
        <dbReference type="EMBL" id="ACV10118.1"/>
    </source>
</evidence>
<dbReference type="HOGENOM" id="CLU_009629_3_1_11"/>
<dbReference type="InterPro" id="IPR002937">
    <property type="entry name" value="Amino_oxidase"/>
</dbReference>
<keyword evidence="3" id="KW-1185">Reference proteome</keyword>
<keyword evidence="2" id="KW-0560">Oxidoreductase</keyword>
<proteinExistence type="predicted"/>
<evidence type="ECO:0000313" key="3">
    <source>
        <dbReference type="Proteomes" id="UP000000628"/>
    </source>
</evidence>
<reference evidence="2 3" key="1">
    <citation type="journal article" date="2009" name="Stand. Genomic Sci.">
        <title>Complete genome sequence of Jonesia denitrificans type strain (Prevot 55134).</title>
        <authorList>
            <person name="Pukall R."/>
            <person name="Gehrich-Schroter G."/>
            <person name="Lapidus A."/>
            <person name="Nolan M."/>
            <person name="Glavina Del Rio T."/>
            <person name="Lucas S."/>
            <person name="Chen F."/>
            <person name="Tice H."/>
            <person name="Pitluck S."/>
            <person name="Cheng J.F."/>
            <person name="Copeland A."/>
            <person name="Saunders E."/>
            <person name="Brettin T."/>
            <person name="Detter J.C."/>
            <person name="Bruce D."/>
            <person name="Goodwin L."/>
            <person name="Pati A."/>
            <person name="Ivanova N."/>
            <person name="Mavromatis K."/>
            <person name="Ovchinnikova G."/>
            <person name="Chen A."/>
            <person name="Palaniappan K."/>
            <person name="Land M."/>
            <person name="Hauser L."/>
            <person name="Chang Y.J."/>
            <person name="Jeffries C.D."/>
            <person name="Chain P."/>
            <person name="Goker M."/>
            <person name="Bristow J."/>
            <person name="Eisen J.A."/>
            <person name="Markowitz V."/>
            <person name="Hugenholtz P."/>
            <person name="Kyrpides N.C."/>
            <person name="Klenk H.P."/>
            <person name="Han C."/>
        </authorList>
    </citation>
    <scope>NUCLEOTIDE SEQUENCE [LARGE SCALE GENOMIC DNA]</scope>
    <source>
        <strain evidence="3">ATCC 14870 / DSM 20603 / BCRC 15368 / CIP 55.134 / JCM 11481 / NBRC 15587 / NCTC 10816 / Prevot 55134</strain>
    </source>
</reference>
<dbReference type="EMBL" id="CP001706">
    <property type="protein sequence ID" value="ACV10118.1"/>
    <property type="molecule type" value="Genomic_DNA"/>
</dbReference>
<dbReference type="Gene3D" id="3.50.50.60">
    <property type="entry name" value="FAD/NAD(P)-binding domain"/>
    <property type="match status" value="1"/>
</dbReference>
<dbReference type="Proteomes" id="UP000000628">
    <property type="component" value="Chromosome"/>
</dbReference>
<dbReference type="KEGG" id="jde:Jden_2486"/>
<dbReference type="RefSeq" id="WP_015772729.1">
    <property type="nucleotide sequence ID" value="NC_013174.1"/>
</dbReference>
<dbReference type="SUPFAM" id="SSF54373">
    <property type="entry name" value="FAD-linked reductases, C-terminal domain"/>
    <property type="match status" value="1"/>
</dbReference>
<name>C7R370_JONDD</name>
<dbReference type="AlphaFoldDB" id="C7R370"/>
<dbReference type="PANTHER" id="PTHR42923:SF3">
    <property type="entry name" value="PROTOPORPHYRINOGEN OXIDASE"/>
    <property type="match status" value="1"/>
</dbReference>
<gene>
    <name evidence="2" type="ordered locus">Jden_2486</name>
</gene>
<dbReference type="EC" id="1.3.3.4" evidence="2"/>
<accession>C7R370</accession>
<sequence length="462" mass="47166">MTSVTIIGAGIAGLTAAHHLAVRGNKVTLVDASSQVGGFLAPLQMSGPHGDLLLDAGAESFATRAPAVSALVTSLGLQVTSPEDRAGWCVPDRSSAFPLPSAGVLGIPVDPFAADARAALGWVGSVRAWVDRILPPRVGDTSNLDAFVRSRMGNKVADRLVSAIVGGVHSTSPTLLDVSAIHPKFREYFADEGTLTGVVKRIRAAAPAGRAVSGIVGGLHTLPSTLYQSISAAGGTVLLDEAVTALTQRDGRWVVQGTSGQDVSVSDHIIIALPARPALALLADTGIYDAGDQLNQVARGTDIALATVVVHSKQLGSYPRGTGVLVSPDAGFQAKASTHANAKWGWVDEAVISAFGPDHHVIRLSFGRHGDHLPTDDAAIVAHAATEVPALYGVSDCAVAASAVVRWPDALAPVTPTMRAVASAAVAATTDSGLHIAGSWVAGTGLAATIPHAQGVAERIVN</sequence>
<dbReference type="SUPFAM" id="SSF51905">
    <property type="entry name" value="FAD/NAD(P)-binding domain"/>
    <property type="match status" value="1"/>
</dbReference>
<dbReference type="PANTHER" id="PTHR42923">
    <property type="entry name" value="PROTOPORPHYRINOGEN OXIDASE"/>
    <property type="match status" value="1"/>
</dbReference>
<dbReference type="Pfam" id="PF01593">
    <property type="entry name" value="Amino_oxidase"/>
    <property type="match status" value="1"/>
</dbReference>
<organism evidence="2 3">
    <name type="scientific">Jonesia denitrificans (strain ATCC 14870 / DSM 20603 / BCRC 15368 / CIP 55.134 / JCM 11481 / NBRC 15587 / NCTC 10816 / Prevot 55134)</name>
    <name type="common">Listeria denitrificans</name>
    <dbReference type="NCBI Taxonomy" id="471856"/>
    <lineage>
        <taxon>Bacteria</taxon>
        <taxon>Bacillati</taxon>
        <taxon>Actinomycetota</taxon>
        <taxon>Actinomycetes</taxon>
        <taxon>Micrococcales</taxon>
        <taxon>Jonesiaceae</taxon>
        <taxon>Jonesia</taxon>
    </lineage>
</organism>